<accession>A0AAV4UMV5</accession>
<dbReference type="EMBL" id="BPLR01013147">
    <property type="protein sequence ID" value="GIY59045.1"/>
    <property type="molecule type" value="Genomic_DNA"/>
</dbReference>
<dbReference type="Proteomes" id="UP001054945">
    <property type="component" value="Unassembled WGS sequence"/>
</dbReference>
<comment type="caution">
    <text evidence="1">The sequence shown here is derived from an EMBL/GenBank/DDBJ whole genome shotgun (WGS) entry which is preliminary data.</text>
</comment>
<dbReference type="AlphaFoldDB" id="A0AAV4UMV5"/>
<sequence length="230" mass="26331">MTVYESFARNTARIQNNKNKPGGIAKAHLVCDYDIARRDSLSSAIVRFDYPFIRLSIFIRHALKNGLEAVRIMYKEVGYVSPLPKSCDSNLKITEMLCCLTAMPIKLLKGIQSFYSIFCSYACTVRDCCRSPGLKNRMPRQVSKNLLDFPNPITVQREISRPKRRLPEDWEVETELHGPTLDESASCVNCGGDDVPKWRICFPFLLKTQDKFFKINRPSPPIRDLCEVQC</sequence>
<protein>
    <submittedName>
        <fullName evidence="1">Uncharacterized protein</fullName>
    </submittedName>
</protein>
<gene>
    <name evidence="1" type="ORF">CEXT_473881</name>
</gene>
<keyword evidence="2" id="KW-1185">Reference proteome</keyword>
<name>A0AAV4UMV5_CAEEX</name>
<proteinExistence type="predicted"/>
<reference evidence="1 2" key="1">
    <citation type="submission" date="2021-06" db="EMBL/GenBank/DDBJ databases">
        <title>Caerostris extrusa draft genome.</title>
        <authorList>
            <person name="Kono N."/>
            <person name="Arakawa K."/>
        </authorList>
    </citation>
    <scope>NUCLEOTIDE SEQUENCE [LARGE SCALE GENOMIC DNA]</scope>
</reference>
<organism evidence="1 2">
    <name type="scientific">Caerostris extrusa</name>
    <name type="common">Bark spider</name>
    <name type="synonym">Caerostris bankana</name>
    <dbReference type="NCBI Taxonomy" id="172846"/>
    <lineage>
        <taxon>Eukaryota</taxon>
        <taxon>Metazoa</taxon>
        <taxon>Ecdysozoa</taxon>
        <taxon>Arthropoda</taxon>
        <taxon>Chelicerata</taxon>
        <taxon>Arachnida</taxon>
        <taxon>Araneae</taxon>
        <taxon>Araneomorphae</taxon>
        <taxon>Entelegynae</taxon>
        <taxon>Araneoidea</taxon>
        <taxon>Araneidae</taxon>
        <taxon>Caerostris</taxon>
    </lineage>
</organism>
<evidence type="ECO:0000313" key="1">
    <source>
        <dbReference type="EMBL" id="GIY59045.1"/>
    </source>
</evidence>
<evidence type="ECO:0000313" key="2">
    <source>
        <dbReference type="Proteomes" id="UP001054945"/>
    </source>
</evidence>